<protein>
    <submittedName>
        <fullName evidence="2">Uncharacterized protein</fullName>
    </submittedName>
</protein>
<reference evidence="2 3" key="1">
    <citation type="journal article" date="2016" name="Mol. Biol. Evol.">
        <title>Comparative Genomics of Early-Diverging Mushroom-Forming Fungi Provides Insights into the Origins of Lignocellulose Decay Capabilities.</title>
        <authorList>
            <person name="Nagy L.G."/>
            <person name="Riley R."/>
            <person name="Tritt A."/>
            <person name="Adam C."/>
            <person name="Daum C."/>
            <person name="Floudas D."/>
            <person name="Sun H."/>
            <person name="Yadav J.S."/>
            <person name="Pangilinan J."/>
            <person name="Larsson K.H."/>
            <person name="Matsuura K."/>
            <person name="Barry K."/>
            <person name="Labutti K."/>
            <person name="Kuo R."/>
            <person name="Ohm R.A."/>
            <person name="Bhattacharya S.S."/>
            <person name="Shirouzu T."/>
            <person name="Yoshinaga Y."/>
            <person name="Martin F.M."/>
            <person name="Grigoriev I.V."/>
            <person name="Hibbett D.S."/>
        </authorList>
    </citation>
    <scope>NUCLEOTIDE SEQUENCE [LARGE SCALE GENOMIC DNA]</scope>
    <source>
        <strain evidence="2 3">HHB12733</strain>
    </source>
</reference>
<sequence length="71" mass="8093">MLTLVSSCISLGCLLPFLGLLLPLLLLLLLLLKPLPQFLHFQRSGSKVRSQFLLFMNFLGQLLFKTFLIPY</sequence>
<accession>A0A165CM12</accession>
<gene>
    <name evidence="2" type="ORF">CALCODRAFT_153889</name>
</gene>
<dbReference type="EMBL" id="KV424129">
    <property type="protein sequence ID" value="KZT51025.1"/>
    <property type="molecule type" value="Genomic_DNA"/>
</dbReference>
<keyword evidence="3" id="KW-1185">Reference proteome</keyword>
<organism evidence="2 3">
    <name type="scientific">Calocera cornea HHB12733</name>
    <dbReference type="NCBI Taxonomy" id="1353952"/>
    <lineage>
        <taxon>Eukaryota</taxon>
        <taxon>Fungi</taxon>
        <taxon>Dikarya</taxon>
        <taxon>Basidiomycota</taxon>
        <taxon>Agaricomycotina</taxon>
        <taxon>Dacrymycetes</taxon>
        <taxon>Dacrymycetales</taxon>
        <taxon>Dacrymycetaceae</taxon>
        <taxon>Calocera</taxon>
    </lineage>
</organism>
<evidence type="ECO:0000313" key="2">
    <source>
        <dbReference type="EMBL" id="KZT51025.1"/>
    </source>
</evidence>
<keyword evidence="1" id="KW-0812">Transmembrane</keyword>
<dbReference type="AlphaFoldDB" id="A0A165CM12"/>
<feature type="transmembrane region" description="Helical" evidence="1">
    <location>
        <begin position="14"/>
        <end position="32"/>
    </location>
</feature>
<proteinExistence type="predicted"/>
<evidence type="ECO:0000313" key="3">
    <source>
        <dbReference type="Proteomes" id="UP000076842"/>
    </source>
</evidence>
<dbReference type="Proteomes" id="UP000076842">
    <property type="component" value="Unassembled WGS sequence"/>
</dbReference>
<dbReference type="InParanoid" id="A0A165CM12"/>
<evidence type="ECO:0000256" key="1">
    <source>
        <dbReference type="SAM" id="Phobius"/>
    </source>
</evidence>
<keyword evidence="1" id="KW-1133">Transmembrane helix</keyword>
<keyword evidence="1" id="KW-0472">Membrane</keyword>
<name>A0A165CM12_9BASI</name>
<feature type="transmembrane region" description="Helical" evidence="1">
    <location>
        <begin position="52"/>
        <end position="69"/>
    </location>
</feature>